<name>A0ABD6EY06_9BILA</name>
<dbReference type="EMBL" id="JBGFUD010008205">
    <property type="protein sequence ID" value="MFH4981958.1"/>
    <property type="molecule type" value="Genomic_DNA"/>
</dbReference>
<keyword evidence="1" id="KW-1133">Transmembrane helix</keyword>
<keyword evidence="1" id="KW-0812">Transmembrane</keyword>
<dbReference type="AlphaFoldDB" id="A0ABD6EY06"/>
<keyword evidence="1" id="KW-0472">Membrane</keyword>
<comment type="caution">
    <text evidence="2">The sequence shown here is derived from an EMBL/GenBank/DDBJ whole genome shotgun (WGS) entry which is preliminary data.</text>
</comment>
<reference evidence="2 3" key="1">
    <citation type="submission" date="2024-08" db="EMBL/GenBank/DDBJ databases">
        <title>Gnathostoma spinigerum genome.</title>
        <authorList>
            <person name="Gonzalez-Bertolin B."/>
            <person name="Monzon S."/>
            <person name="Zaballos A."/>
            <person name="Jimenez P."/>
            <person name="Dekumyoy P."/>
            <person name="Varona S."/>
            <person name="Cuesta I."/>
            <person name="Sumanam S."/>
            <person name="Adisakwattana P."/>
            <person name="Gasser R.B."/>
            <person name="Hernandez-Gonzalez A."/>
            <person name="Young N.D."/>
            <person name="Perteguer M.J."/>
        </authorList>
    </citation>
    <scope>NUCLEOTIDE SEQUENCE [LARGE SCALE GENOMIC DNA]</scope>
    <source>
        <strain evidence="2">AL3</strain>
        <tissue evidence="2">Liver</tissue>
    </source>
</reference>
<dbReference type="Proteomes" id="UP001608902">
    <property type="component" value="Unassembled WGS sequence"/>
</dbReference>
<accession>A0ABD6EY06</accession>
<organism evidence="2 3">
    <name type="scientific">Gnathostoma spinigerum</name>
    <dbReference type="NCBI Taxonomy" id="75299"/>
    <lineage>
        <taxon>Eukaryota</taxon>
        <taxon>Metazoa</taxon>
        <taxon>Ecdysozoa</taxon>
        <taxon>Nematoda</taxon>
        <taxon>Chromadorea</taxon>
        <taxon>Rhabditida</taxon>
        <taxon>Spirurina</taxon>
        <taxon>Gnathostomatomorpha</taxon>
        <taxon>Gnathostomatoidea</taxon>
        <taxon>Gnathostomatidae</taxon>
        <taxon>Gnathostoma</taxon>
    </lineage>
</organism>
<evidence type="ECO:0000256" key="1">
    <source>
        <dbReference type="SAM" id="Phobius"/>
    </source>
</evidence>
<evidence type="ECO:0000313" key="2">
    <source>
        <dbReference type="EMBL" id="MFH4981958.1"/>
    </source>
</evidence>
<feature type="transmembrane region" description="Helical" evidence="1">
    <location>
        <begin position="83"/>
        <end position="105"/>
    </location>
</feature>
<sequence length="168" mass="19704">MSLMLRSRLISYPGRLNIPRLFGSTSNPVYPKPARRKITLPNNEEGHFKYDRDWSRDSRYTGQKLGDTPTRFMLRRLGHAYELYPILVLVGTCFVLVCCASYYSFTKLEVWLDRRGDQPPWAWERIRDSYWKQPSLLGDIGGKTQRRIELLEKLQDEMLIASKKRSAS</sequence>
<evidence type="ECO:0000313" key="3">
    <source>
        <dbReference type="Proteomes" id="UP001608902"/>
    </source>
</evidence>
<gene>
    <name evidence="2" type="ORF">AB6A40_008667</name>
</gene>
<proteinExistence type="predicted"/>
<keyword evidence="3" id="KW-1185">Reference proteome</keyword>
<protein>
    <submittedName>
        <fullName evidence="2">Uncharacterized protein</fullName>
    </submittedName>
</protein>